<keyword evidence="6 12" id="KW-0732">Signal</keyword>
<accession>A0A6M4H7M5</accession>
<dbReference type="GO" id="GO:0042279">
    <property type="term" value="F:nitrite reductase (cytochrome, ammonia-forming) activity"/>
    <property type="evidence" value="ECO:0007669"/>
    <property type="project" value="UniProtKB-EC"/>
</dbReference>
<dbReference type="Proteomes" id="UP000503096">
    <property type="component" value="Chromosome"/>
</dbReference>
<evidence type="ECO:0000256" key="1">
    <source>
        <dbReference type="ARBA" id="ARBA00004196"/>
    </source>
</evidence>
<protein>
    <recommendedName>
        <fullName evidence="3">nitrite reductase (cytochrome; ammonia-forming)</fullName>
        <ecNumber evidence="3">1.7.2.2</ecNumber>
    </recommendedName>
</protein>
<evidence type="ECO:0000256" key="3">
    <source>
        <dbReference type="ARBA" id="ARBA00011887"/>
    </source>
</evidence>
<dbReference type="EC" id="1.7.2.2" evidence="3"/>
<evidence type="ECO:0000256" key="2">
    <source>
        <dbReference type="ARBA" id="ARBA00009288"/>
    </source>
</evidence>
<feature type="region of interest" description="Disordered" evidence="11">
    <location>
        <begin position="69"/>
        <end position="91"/>
    </location>
</feature>
<comment type="catalytic activity">
    <reaction evidence="10">
        <text>6 Fe(III)-[cytochrome c] + NH4(+) + 2 H2O = 6 Fe(II)-[cytochrome c] + nitrite + 8 H(+)</text>
        <dbReference type="Rhea" id="RHEA:13089"/>
        <dbReference type="Rhea" id="RHEA-COMP:10350"/>
        <dbReference type="Rhea" id="RHEA-COMP:14399"/>
        <dbReference type="ChEBI" id="CHEBI:15377"/>
        <dbReference type="ChEBI" id="CHEBI:15378"/>
        <dbReference type="ChEBI" id="CHEBI:16301"/>
        <dbReference type="ChEBI" id="CHEBI:28938"/>
        <dbReference type="ChEBI" id="CHEBI:29033"/>
        <dbReference type="ChEBI" id="CHEBI:29034"/>
        <dbReference type="EC" id="1.7.2.2"/>
    </reaction>
</comment>
<comment type="subcellular location">
    <subcellularLocation>
        <location evidence="1">Cell envelope</location>
    </subcellularLocation>
</comment>
<dbReference type="SUPFAM" id="SSF48695">
    <property type="entry name" value="Multiheme cytochromes"/>
    <property type="match status" value="1"/>
</dbReference>
<dbReference type="FunCoup" id="A0A6M4H7M5">
    <property type="interactions" value="31"/>
</dbReference>
<comment type="similarity">
    <text evidence="2">Belongs to the cytochrome c-552 family.</text>
</comment>
<feature type="signal peptide" evidence="12">
    <location>
        <begin position="1"/>
        <end position="29"/>
    </location>
</feature>
<feature type="compositionally biased region" description="Basic and acidic residues" evidence="11">
    <location>
        <begin position="469"/>
        <end position="486"/>
    </location>
</feature>
<dbReference type="InterPro" id="IPR036280">
    <property type="entry name" value="Multihaem_cyt_sf"/>
</dbReference>
<dbReference type="InterPro" id="IPR003321">
    <property type="entry name" value="Cyt_c552"/>
</dbReference>
<organism evidence="13 14">
    <name type="scientific">Usitatibacter palustris</name>
    <dbReference type="NCBI Taxonomy" id="2732487"/>
    <lineage>
        <taxon>Bacteria</taxon>
        <taxon>Pseudomonadati</taxon>
        <taxon>Pseudomonadota</taxon>
        <taxon>Betaproteobacteria</taxon>
        <taxon>Nitrosomonadales</taxon>
        <taxon>Usitatibacteraceae</taxon>
        <taxon>Usitatibacter</taxon>
    </lineage>
</organism>
<keyword evidence="9" id="KW-0408">Iron</keyword>
<evidence type="ECO:0000256" key="11">
    <source>
        <dbReference type="SAM" id="MobiDB-lite"/>
    </source>
</evidence>
<feature type="region of interest" description="Disordered" evidence="11">
    <location>
        <begin position="452"/>
        <end position="486"/>
    </location>
</feature>
<sequence>MIAKPRSALRMTIAAFMATLLLFPTASIPQEAKKEAGPPYNDDTDDPAVWGKAFPKHYELYKKTVDMQRTKHGGSEAVPHKATQADPRSVVARSKSDEDAGLRAIWAGYAFAADFREERGHAYMLEDQKLTQRQVVVKQPGACINCHASMYVAYKKAGGGDITKGFEKINAMPYAEAAKLVNHPVACIDCHDGKTLALRVSRPAFIEGIRALKATQGVKDYDVNKQASSNEMRAYVCGQCHVEYYFKGDQKRLTYPWAKGIKVEEITAYYDEIGFRDWTHKDTGAPALKAQHPEFEMWSQGPHARAGVTCSDCHMPSISGSFTDHWVRSPVLNIEAACVTCHKKHDDKVTAVDLKARVDQIQDRHWELREKAMTAVVGLINDLKKAKAAGRTEADLKTALYLQRRAQFYLDFAEAENSTGFHAPQEGARILGESMDFARQGQIALRDKNFKPTVPVVDIPPPPAAPAKAAEKSPAKAPEKAPAKKS</sequence>
<dbReference type="InParanoid" id="A0A6M4H7M5"/>
<dbReference type="PIRSF" id="PIRSF000243">
    <property type="entry name" value="Cyt_c552"/>
    <property type="match status" value="1"/>
</dbReference>
<evidence type="ECO:0000256" key="5">
    <source>
        <dbReference type="ARBA" id="ARBA00022723"/>
    </source>
</evidence>
<gene>
    <name evidence="13" type="primary">nrfA</name>
    <name evidence="13" type="ORF">DSM104440_02438</name>
</gene>
<dbReference type="AlphaFoldDB" id="A0A6M4H7M5"/>
<dbReference type="KEGG" id="upl:DSM104440_02438"/>
<keyword evidence="8 13" id="KW-0560">Oxidoreductase</keyword>
<dbReference type="CDD" id="cd00548">
    <property type="entry name" value="NrfA-like"/>
    <property type="match status" value="1"/>
</dbReference>
<dbReference type="RefSeq" id="WP_171163046.1">
    <property type="nucleotide sequence ID" value="NZ_CP053073.1"/>
</dbReference>
<evidence type="ECO:0000256" key="9">
    <source>
        <dbReference type="ARBA" id="ARBA00023004"/>
    </source>
</evidence>
<dbReference type="Gene3D" id="1.20.140.10">
    <property type="entry name" value="Butyryl-CoA Dehydrogenase, subunit A, domain 3"/>
    <property type="match status" value="1"/>
</dbReference>
<keyword evidence="14" id="KW-1185">Reference proteome</keyword>
<name>A0A6M4H7M5_9PROT</name>
<evidence type="ECO:0000313" key="14">
    <source>
        <dbReference type="Proteomes" id="UP000503096"/>
    </source>
</evidence>
<keyword evidence="7" id="KW-0106">Calcium</keyword>
<evidence type="ECO:0000256" key="4">
    <source>
        <dbReference type="ARBA" id="ARBA00022617"/>
    </source>
</evidence>
<keyword evidence="5" id="KW-0479">Metal-binding</keyword>
<evidence type="ECO:0000256" key="12">
    <source>
        <dbReference type="SAM" id="SignalP"/>
    </source>
</evidence>
<evidence type="ECO:0000313" key="13">
    <source>
        <dbReference type="EMBL" id="QJR15616.1"/>
    </source>
</evidence>
<dbReference type="Pfam" id="PF02335">
    <property type="entry name" value="Cytochrom_C552"/>
    <property type="match status" value="1"/>
</dbReference>
<evidence type="ECO:0000256" key="6">
    <source>
        <dbReference type="ARBA" id="ARBA00022729"/>
    </source>
</evidence>
<feature type="chain" id="PRO_5026731088" description="nitrite reductase (cytochrome; ammonia-forming)" evidence="12">
    <location>
        <begin position="30"/>
        <end position="486"/>
    </location>
</feature>
<dbReference type="GO" id="GO:0019645">
    <property type="term" value="P:anaerobic electron transport chain"/>
    <property type="evidence" value="ECO:0007669"/>
    <property type="project" value="TreeGrafter"/>
</dbReference>
<evidence type="ECO:0000256" key="7">
    <source>
        <dbReference type="ARBA" id="ARBA00022837"/>
    </source>
</evidence>
<dbReference type="GO" id="GO:0020037">
    <property type="term" value="F:heme binding"/>
    <property type="evidence" value="ECO:0007669"/>
    <property type="project" value="TreeGrafter"/>
</dbReference>
<dbReference type="EMBL" id="CP053073">
    <property type="protein sequence ID" value="QJR15616.1"/>
    <property type="molecule type" value="Genomic_DNA"/>
</dbReference>
<proteinExistence type="inferred from homology"/>
<evidence type="ECO:0000256" key="8">
    <source>
        <dbReference type="ARBA" id="ARBA00023002"/>
    </source>
</evidence>
<keyword evidence="4" id="KW-0349">Heme</keyword>
<dbReference type="Gene3D" id="1.10.1130.10">
    <property type="entry name" value="Flavocytochrome C3, Chain A"/>
    <property type="match status" value="1"/>
</dbReference>
<dbReference type="GO" id="GO:0046872">
    <property type="term" value="F:metal ion binding"/>
    <property type="evidence" value="ECO:0007669"/>
    <property type="project" value="UniProtKB-KW"/>
</dbReference>
<evidence type="ECO:0000256" key="10">
    <source>
        <dbReference type="ARBA" id="ARBA00049131"/>
    </source>
</evidence>
<dbReference type="PANTHER" id="PTHR30633:SF0">
    <property type="entry name" value="CYTOCHROME C-552"/>
    <property type="match status" value="1"/>
</dbReference>
<dbReference type="GO" id="GO:0030288">
    <property type="term" value="C:outer membrane-bounded periplasmic space"/>
    <property type="evidence" value="ECO:0007669"/>
    <property type="project" value="TreeGrafter"/>
</dbReference>
<dbReference type="PANTHER" id="PTHR30633">
    <property type="entry name" value="CYTOCHROME C-552 RESPIRATORY NITRITE REDUCTASE"/>
    <property type="match status" value="1"/>
</dbReference>
<reference evidence="13 14" key="1">
    <citation type="submission" date="2020-04" db="EMBL/GenBank/DDBJ databases">
        <title>Usitatibacter rugosus gen. nov., sp. nov. and Usitatibacter palustris sp. nov., novel members of Usitatibacteraceae fam. nov. within the order Nitrosomonadales isolated from soil.</title>
        <authorList>
            <person name="Huber K.J."/>
            <person name="Neumann-Schaal M."/>
            <person name="Geppert A."/>
            <person name="Luckner M."/>
            <person name="Wanner G."/>
            <person name="Overmann J."/>
        </authorList>
    </citation>
    <scope>NUCLEOTIDE SEQUENCE [LARGE SCALE GENOMIC DNA]</scope>
    <source>
        <strain evidence="13 14">Swamp67</strain>
    </source>
</reference>